<proteinExistence type="predicted"/>
<evidence type="ECO:0000313" key="1">
    <source>
        <dbReference type="EMBL" id="CUX23225.1"/>
    </source>
</evidence>
<dbReference type="AlphaFoldDB" id="A0A1S7PLM4"/>
<protein>
    <submittedName>
        <fullName evidence="1">Uncharacterized protein</fullName>
    </submittedName>
</protein>
<name>A0A1S7PLM4_9HYPH</name>
<dbReference type="RefSeq" id="WP_162936674.1">
    <property type="nucleotide sequence ID" value="NZ_LT009748.1"/>
</dbReference>
<evidence type="ECO:0000313" key="2">
    <source>
        <dbReference type="Proteomes" id="UP000191987"/>
    </source>
</evidence>
<dbReference type="Proteomes" id="UP000191987">
    <property type="component" value="Unassembled WGS sequence"/>
</dbReference>
<organism evidence="1 2">
    <name type="scientific">Agrobacterium deltaense Zutra 3/1</name>
    <dbReference type="NCBI Taxonomy" id="1183427"/>
    <lineage>
        <taxon>Bacteria</taxon>
        <taxon>Pseudomonadati</taxon>
        <taxon>Pseudomonadota</taxon>
        <taxon>Alphaproteobacteria</taxon>
        <taxon>Hyphomicrobiales</taxon>
        <taxon>Rhizobiaceae</taxon>
        <taxon>Rhizobium/Agrobacterium group</taxon>
        <taxon>Agrobacterium</taxon>
    </lineage>
</organism>
<gene>
    <name evidence="1" type="ORF">AGR7C_Cc160141</name>
</gene>
<dbReference type="EMBL" id="FBWG01000008">
    <property type="protein sequence ID" value="CUX23225.1"/>
    <property type="molecule type" value="Genomic_DNA"/>
</dbReference>
<sequence length="170" mass="18427">MVNASAKVAGQKTGDDNAAIIAQLRDIHARLTAGTALTAGQSGLLTNAIGAYLDALDGGASPSLDRTIGLRTWGGVSPARQDRLARRDLLLRDLWRASPEWCGLSASVVARLMVQSAERYEAQRWPREQYRPQPAAQPSATWWQVLSLGSKIPGAKRLQQILEEEIQDGV</sequence>
<accession>A0A1S7PLM4</accession>
<reference evidence="1 2" key="1">
    <citation type="submission" date="2016-01" db="EMBL/GenBank/DDBJ databases">
        <authorList>
            <person name="Oliw E.H."/>
        </authorList>
    </citation>
    <scope>NUCLEOTIDE SEQUENCE [LARGE SCALE GENOMIC DNA]</scope>
    <source>
        <strain evidence="1 2">Zutra 3-1</strain>
    </source>
</reference>